<dbReference type="AlphaFoldDB" id="A0A6J1D694"/>
<dbReference type="PANTHER" id="PTHR11439:SF463">
    <property type="entry name" value="REVERSE TRANSCRIPTASE TY1_COPIA-TYPE DOMAIN-CONTAINING PROTEIN"/>
    <property type="match status" value="1"/>
</dbReference>
<evidence type="ECO:0000313" key="2">
    <source>
        <dbReference type="RefSeq" id="XP_022148887.1"/>
    </source>
</evidence>
<evidence type="ECO:0000313" key="1">
    <source>
        <dbReference type="Proteomes" id="UP000504603"/>
    </source>
</evidence>
<dbReference type="CDD" id="cd09272">
    <property type="entry name" value="RNase_HI_RT_Ty1"/>
    <property type="match status" value="1"/>
</dbReference>
<gene>
    <name evidence="2" type="primary">LOC111017449</name>
</gene>
<dbReference type="KEGG" id="mcha:111017449"/>
<sequence length="269" mass="30353">MSDMGLLHFFLGLEFHQVEGGIFISQRKYAKGILNKFGMFNCKPATTLMNMNEKLQQEDGVEMTDATKFRSLVGGLIYLTHTRPDIAFSVGVISRFMQHPSKNHFGAAKQVLRYIAGTMEYVIWYSKVSNFKLCGFTDSDWASSLDDRQNVSANMFTLGSGVITWSSKKQAMTTLSSSEANYVAATSTTCQAIWLRRILVELQQEQEGATEIFCDNKATISMTKNPTFHSRTKHIDIHLHFISDLVTKGDIALKYCSMHKQWADILTKS</sequence>
<name>A0A6J1D694_MOMCH</name>
<dbReference type="OrthoDB" id="413760at2759"/>
<keyword evidence="1" id="KW-1185">Reference proteome</keyword>
<accession>A0A6J1D694</accession>
<dbReference type="InterPro" id="IPR043502">
    <property type="entry name" value="DNA/RNA_pol_sf"/>
</dbReference>
<organism evidence="1 2">
    <name type="scientific">Momordica charantia</name>
    <name type="common">Bitter gourd</name>
    <name type="synonym">Balsam pear</name>
    <dbReference type="NCBI Taxonomy" id="3673"/>
    <lineage>
        <taxon>Eukaryota</taxon>
        <taxon>Viridiplantae</taxon>
        <taxon>Streptophyta</taxon>
        <taxon>Embryophyta</taxon>
        <taxon>Tracheophyta</taxon>
        <taxon>Spermatophyta</taxon>
        <taxon>Magnoliopsida</taxon>
        <taxon>eudicotyledons</taxon>
        <taxon>Gunneridae</taxon>
        <taxon>Pentapetalae</taxon>
        <taxon>rosids</taxon>
        <taxon>fabids</taxon>
        <taxon>Cucurbitales</taxon>
        <taxon>Cucurbitaceae</taxon>
        <taxon>Momordiceae</taxon>
        <taxon>Momordica</taxon>
    </lineage>
</organism>
<dbReference type="PANTHER" id="PTHR11439">
    <property type="entry name" value="GAG-POL-RELATED RETROTRANSPOSON"/>
    <property type="match status" value="1"/>
</dbReference>
<dbReference type="GeneID" id="111017449"/>
<dbReference type="Proteomes" id="UP000504603">
    <property type="component" value="Unplaced"/>
</dbReference>
<reference evidence="2" key="1">
    <citation type="submission" date="2025-08" db="UniProtKB">
        <authorList>
            <consortium name="RefSeq"/>
        </authorList>
    </citation>
    <scope>IDENTIFICATION</scope>
    <source>
        <strain evidence="2">OHB3-1</strain>
    </source>
</reference>
<dbReference type="SUPFAM" id="SSF56672">
    <property type="entry name" value="DNA/RNA polymerases"/>
    <property type="match status" value="1"/>
</dbReference>
<protein>
    <submittedName>
        <fullName evidence="2">Uncharacterized protein LOC111017449</fullName>
    </submittedName>
</protein>
<dbReference type="RefSeq" id="XP_022148887.1">
    <property type="nucleotide sequence ID" value="XM_022293195.1"/>
</dbReference>
<proteinExistence type="predicted"/>